<organism evidence="2 3">
    <name type="scientific">Corynebacterium ammoniagenes</name>
    <name type="common">Brevibacterium ammoniagenes</name>
    <dbReference type="NCBI Taxonomy" id="1697"/>
    <lineage>
        <taxon>Bacteria</taxon>
        <taxon>Bacillati</taxon>
        <taxon>Actinomycetota</taxon>
        <taxon>Actinomycetes</taxon>
        <taxon>Mycobacteriales</taxon>
        <taxon>Corynebacteriaceae</taxon>
        <taxon>Corynebacterium</taxon>
    </lineage>
</organism>
<gene>
    <name evidence="2" type="ORF">CAT723_11760</name>
</gene>
<dbReference type="Pfam" id="PF14030">
    <property type="entry name" value="DUF4245"/>
    <property type="match status" value="1"/>
</dbReference>
<sequence>MAGEEKPKIFENGRDMILSLGVIVIGMLAVVGATGLCTINPETSDLSAVRQVDGEAFLDLEARAAQGAAIRIPDVPEDWVANSARRASLDQEPSSVVGWVTPEESYLSSWQTQVPLDDALANFDEHFRENTEAITVDGQEVTVASSPENNVRDVWAFDLEDERVLLTGTATDEEFTELVRGFLAVEPVDVGAADAGTSDASATN</sequence>
<dbReference type="AlphaFoldDB" id="A0AAV5G7J0"/>
<accession>A0AAV5G7J0</accession>
<protein>
    <recommendedName>
        <fullName evidence="4">DUF4245 domain-containing protein</fullName>
    </recommendedName>
</protein>
<reference evidence="2" key="1">
    <citation type="submission" date="2021-12" db="EMBL/GenBank/DDBJ databases">
        <title>Draft genome sequence of Corynebacterium ammoniagenes strain T-723.</title>
        <authorList>
            <person name="Matsuzawa M."/>
            <person name="Hiratani M."/>
            <person name="Abe I."/>
            <person name="Tsuji Y."/>
            <person name="Nakamura J."/>
        </authorList>
    </citation>
    <scope>NUCLEOTIDE SEQUENCE</scope>
    <source>
        <strain evidence="2">T-723</strain>
    </source>
</reference>
<dbReference type="InterPro" id="IPR025339">
    <property type="entry name" value="DUF4245"/>
</dbReference>
<dbReference type="EMBL" id="BQKK01000002">
    <property type="protein sequence ID" value="GJN42697.1"/>
    <property type="molecule type" value="Genomic_DNA"/>
</dbReference>
<dbReference type="RefSeq" id="WP_003846272.1">
    <property type="nucleotide sequence ID" value="NZ_BQKK01000002.1"/>
</dbReference>
<feature type="transmembrane region" description="Helical" evidence="1">
    <location>
        <begin position="16"/>
        <end position="36"/>
    </location>
</feature>
<proteinExistence type="predicted"/>
<keyword evidence="1" id="KW-0472">Membrane</keyword>
<name>A0AAV5G7J0_CORAM</name>
<keyword evidence="1" id="KW-0812">Transmembrane</keyword>
<evidence type="ECO:0000313" key="2">
    <source>
        <dbReference type="EMBL" id="GJN42697.1"/>
    </source>
</evidence>
<dbReference type="Proteomes" id="UP001054925">
    <property type="component" value="Unassembled WGS sequence"/>
</dbReference>
<keyword evidence="1" id="KW-1133">Transmembrane helix</keyword>
<evidence type="ECO:0008006" key="4">
    <source>
        <dbReference type="Google" id="ProtNLM"/>
    </source>
</evidence>
<evidence type="ECO:0000256" key="1">
    <source>
        <dbReference type="SAM" id="Phobius"/>
    </source>
</evidence>
<evidence type="ECO:0000313" key="3">
    <source>
        <dbReference type="Proteomes" id="UP001054925"/>
    </source>
</evidence>
<comment type="caution">
    <text evidence="2">The sequence shown here is derived from an EMBL/GenBank/DDBJ whole genome shotgun (WGS) entry which is preliminary data.</text>
</comment>